<dbReference type="Proteomes" id="UP001273505">
    <property type="component" value="Unassembled WGS sequence"/>
</dbReference>
<dbReference type="InterPro" id="IPR001789">
    <property type="entry name" value="Sig_transdc_resp-reg_receiver"/>
</dbReference>
<evidence type="ECO:0000256" key="1">
    <source>
        <dbReference type="PROSITE-ProRule" id="PRU00169"/>
    </source>
</evidence>
<gene>
    <name evidence="3" type="ORF">SCD92_11410</name>
</gene>
<sequence length="152" mass="17667">MKIAIIEDQPEKLQEILYFLEEFYEVKPCIKICESLKSGLILIKNDQDFDLILLDMSMPVLDAKHDSHGLKPENFAGRELMKQMKIRGISVPVVVVTQYAVFEKDNITLAELNEEFEKSYQDFYKGCVYFQSSSDDWMQELAEVLRGCNEQL</sequence>
<evidence type="ECO:0000313" key="3">
    <source>
        <dbReference type="EMBL" id="MDX6849969.1"/>
    </source>
</evidence>
<dbReference type="InterPro" id="IPR011006">
    <property type="entry name" value="CheY-like_superfamily"/>
</dbReference>
<organism evidence="3 4">
    <name type="scientific">Gilvimarinus gilvus</name>
    <dbReference type="NCBI Taxonomy" id="3058038"/>
    <lineage>
        <taxon>Bacteria</taxon>
        <taxon>Pseudomonadati</taxon>
        <taxon>Pseudomonadota</taxon>
        <taxon>Gammaproteobacteria</taxon>
        <taxon>Cellvibrionales</taxon>
        <taxon>Cellvibrionaceae</taxon>
        <taxon>Gilvimarinus</taxon>
    </lineage>
</organism>
<feature type="domain" description="Response regulatory" evidence="2">
    <location>
        <begin position="2"/>
        <end position="152"/>
    </location>
</feature>
<proteinExistence type="predicted"/>
<keyword evidence="4" id="KW-1185">Reference proteome</keyword>
<feature type="modified residue" description="4-aspartylphosphate" evidence="1">
    <location>
        <position position="55"/>
    </location>
</feature>
<dbReference type="PROSITE" id="PS50110">
    <property type="entry name" value="RESPONSE_REGULATORY"/>
    <property type="match status" value="1"/>
</dbReference>
<evidence type="ECO:0000313" key="4">
    <source>
        <dbReference type="Proteomes" id="UP001273505"/>
    </source>
</evidence>
<reference evidence="3 4" key="1">
    <citation type="submission" date="2023-11" db="EMBL/GenBank/DDBJ databases">
        <title>Gilvimarinus fulvus sp. nov., isolated from the surface of Kelp.</title>
        <authorList>
            <person name="Sun Y.Y."/>
            <person name="Gong Y."/>
            <person name="Du Z.J."/>
        </authorList>
    </citation>
    <scope>NUCLEOTIDE SEQUENCE [LARGE SCALE GENOMIC DNA]</scope>
    <source>
        <strain evidence="3 4">SDUM040013</strain>
    </source>
</reference>
<dbReference type="Gene3D" id="3.40.50.2300">
    <property type="match status" value="1"/>
</dbReference>
<protein>
    <submittedName>
        <fullName evidence="3">Response regulator</fullName>
    </submittedName>
</protein>
<comment type="caution">
    <text evidence="3">The sequence shown here is derived from an EMBL/GenBank/DDBJ whole genome shotgun (WGS) entry which is preliminary data.</text>
</comment>
<keyword evidence="1" id="KW-0597">Phosphoprotein</keyword>
<evidence type="ECO:0000259" key="2">
    <source>
        <dbReference type="PROSITE" id="PS50110"/>
    </source>
</evidence>
<dbReference type="EMBL" id="JAXAFO010000017">
    <property type="protein sequence ID" value="MDX6849969.1"/>
    <property type="molecule type" value="Genomic_DNA"/>
</dbReference>
<dbReference type="SUPFAM" id="SSF52172">
    <property type="entry name" value="CheY-like"/>
    <property type="match status" value="1"/>
</dbReference>
<name>A0ABU4S3S8_9GAMM</name>
<dbReference type="RefSeq" id="WP_302721859.1">
    <property type="nucleotide sequence ID" value="NZ_JAULRU010000418.1"/>
</dbReference>
<dbReference type="CDD" id="cd00156">
    <property type="entry name" value="REC"/>
    <property type="match status" value="1"/>
</dbReference>
<accession>A0ABU4S3S8</accession>